<dbReference type="Gene3D" id="3.40.50.720">
    <property type="entry name" value="NAD(P)-binding Rossmann-like Domain"/>
    <property type="match status" value="1"/>
</dbReference>
<name>A0A550BSG8_9AGAR</name>
<dbReference type="Pfam" id="PF05368">
    <property type="entry name" value="NmrA"/>
    <property type="match status" value="1"/>
</dbReference>
<evidence type="ECO:0000313" key="5">
    <source>
        <dbReference type="Proteomes" id="UP000320762"/>
    </source>
</evidence>
<dbReference type="PANTHER" id="PTHR42748:SF7">
    <property type="entry name" value="NMRA LIKE REDOX SENSOR 1-RELATED"/>
    <property type="match status" value="1"/>
</dbReference>
<dbReference type="Proteomes" id="UP000320762">
    <property type="component" value="Unassembled WGS sequence"/>
</dbReference>
<feature type="domain" description="NmrA-like" evidence="3">
    <location>
        <begin position="6"/>
        <end position="246"/>
    </location>
</feature>
<comment type="caution">
    <text evidence="4">The sequence shown here is derived from an EMBL/GenBank/DDBJ whole genome shotgun (WGS) entry which is preliminary data.</text>
</comment>
<evidence type="ECO:0000256" key="2">
    <source>
        <dbReference type="ARBA" id="ARBA00022857"/>
    </source>
</evidence>
<dbReference type="OrthoDB" id="419598at2759"/>
<dbReference type="GO" id="GO:0005634">
    <property type="term" value="C:nucleus"/>
    <property type="evidence" value="ECO:0007669"/>
    <property type="project" value="TreeGrafter"/>
</dbReference>
<evidence type="ECO:0000256" key="1">
    <source>
        <dbReference type="ARBA" id="ARBA00006328"/>
    </source>
</evidence>
<organism evidence="4 5">
    <name type="scientific">Schizophyllum amplum</name>
    <dbReference type="NCBI Taxonomy" id="97359"/>
    <lineage>
        <taxon>Eukaryota</taxon>
        <taxon>Fungi</taxon>
        <taxon>Dikarya</taxon>
        <taxon>Basidiomycota</taxon>
        <taxon>Agaricomycotina</taxon>
        <taxon>Agaricomycetes</taxon>
        <taxon>Agaricomycetidae</taxon>
        <taxon>Agaricales</taxon>
        <taxon>Schizophyllaceae</taxon>
        <taxon>Schizophyllum</taxon>
    </lineage>
</organism>
<dbReference type="Gene3D" id="3.90.25.10">
    <property type="entry name" value="UDP-galactose 4-epimerase, domain 1"/>
    <property type="match status" value="1"/>
</dbReference>
<accession>A0A550BSG8</accession>
<dbReference type="InterPro" id="IPR008030">
    <property type="entry name" value="NmrA-like"/>
</dbReference>
<dbReference type="SUPFAM" id="SSF51735">
    <property type="entry name" value="NAD(P)-binding Rossmann-fold domains"/>
    <property type="match status" value="1"/>
</dbReference>
<protein>
    <recommendedName>
        <fullName evidence="3">NmrA-like domain-containing protein</fullName>
    </recommendedName>
</protein>
<dbReference type="STRING" id="97359.A0A550BSG8"/>
<gene>
    <name evidence="4" type="ORF">BD626DRAFT_552278</name>
</gene>
<evidence type="ECO:0000313" key="4">
    <source>
        <dbReference type="EMBL" id="TRM55488.1"/>
    </source>
</evidence>
<dbReference type="PANTHER" id="PTHR42748">
    <property type="entry name" value="NITROGEN METABOLITE REPRESSION PROTEIN NMRA FAMILY MEMBER"/>
    <property type="match status" value="1"/>
</dbReference>
<keyword evidence="2" id="KW-0521">NADP</keyword>
<keyword evidence="5" id="KW-1185">Reference proteome</keyword>
<dbReference type="InterPro" id="IPR051164">
    <property type="entry name" value="NmrA-like_oxidored"/>
</dbReference>
<dbReference type="AlphaFoldDB" id="A0A550BSG8"/>
<evidence type="ECO:0000259" key="3">
    <source>
        <dbReference type="Pfam" id="PF05368"/>
    </source>
</evidence>
<dbReference type="InterPro" id="IPR036291">
    <property type="entry name" value="NAD(P)-bd_dom_sf"/>
</dbReference>
<reference evidence="4 5" key="1">
    <citation type="journal article" date="2019" name="New Phytol.">
        <title>Comparative genomics reveals unique wood-decay strategies and fruiting body development in the Schizophyllaceae.</title>
        <authorList>
            <person name="Almasi E."/>
            <person name="Sahu N."/>
            <person name="Krizsan K."/>
            <person name="Balint B."/>
            <person name="Kovacs G.M."/>
            <person name="Kiss B."/>
            <person name="Cseklye J."/>
            <person name="Drula E."/>
            <person name="Henrissat B."/>
            <person name="Nagy I."/>
            <person name="Chovatia M."/>
            <person name="Adam C."/>
            <person name="LaButti K."/>
            <person name="Lipzen A."/>
            <person name="Riley R."/>
            <person name="Grigoriev I.V."/>
            <person name="Nagy L.G."/>
        </authorList>
    </citation>
    <scope>NUCLEOTIDE SEQUENCE [LARGE SCALE GENOMIC DNA]</scope>
    <source>
        <strain evidence="4 5">NL-1724</strain>
    </source>
</reference>
<dbReference type="EMBL" id="VDMD01000127">
    <property type="protein sequence ID" value="TRM55488.1"/>
    <property type="molecule type" value="Genomic_DNA"/>
</dbReference>
<proteinExistence type="inferred from homology"/>
<comment type="similarity">
    <text evidence="1">Belongs to the NmrA-type oxidoreductase family.</text>
</comment>
<sequence>MARIATVFLSTGLQGTSVVKALLKDGTFKPRAVTRNVNSDAARAMADFGCEVVEAGFDDKEAIKKAVTGAECVFLVTYPFGSNVPEVTQGQNVIDASKEAGVKFMVLSSLPSVSEVSKGNYTKVAHYDDKATVQKYLEASGLSCASVVPGAFLENILRGFLNCPFLKTETGYLMHTMERPGSKSLQTWTGRDMGPAVTALFTQYTSRLSEIDKQTFTLGCCRATVEETAAELAKGLGKPVEIKRIGPIGYEAVDQMVLRLARLRRPGQALEALGVKVGTIEEFAGLL</sequence>